<gene>
    <name evidence="1" type="ORF">ATANTOWER_007461</name>
</gene>
<sequence>MLFKERPSLTRFVLAPSPGILPRLRSSSTGEPICSVLRTKTSVKIFKPSSGWQPLILRPPATTEQTLSTLQQDCLLVLRKRAALEPPCCLHINGNAQQHVEEGAAETTASRNGGEAVSLAFFKSQCHKCFSKGYLPSSPLYLLLNEASWICCSNLLEPDPHGQLPSITGNLKLLPLGIAKP</sequence>
<name>A0ABU7BAE0_9TELE</name>
<reference evidence="1 2" key="1">
    <citation type="submission" date="2021-07" db="EMBL/GenBank/DDBJ databases">
        <authorList>
            <person name="Palmer J.M."/>
        </authorList>
    </citation>
    <scope>NUCLEOTIDE SEQUENCE [LARGE SCALE GENOMIC DNA]</scope>
    <source>
        <strain evidence="1 2">AT_MEX2019</strain>
        <tissue evidence="1">Muscle</tissue>
    </source>
</reference>
<dbReference type="EMBL" id="JAHUTI010049360">
    <property type="protein sequence ID" value="MED6247562.1"/>
    <property type="molecule type" value="Genomic_DNA"/>
</dbReference>
<dbReference type="Proteomes" id="UP001345963">
    <property type="component" value="Unassembled WGS sequence"/>
</dbReference>
<keyword evidence="2" id="KW-1185">Reference proteome</keyword>
<organism evidence="1 2">
    <name type="scientific">Ataeniobius toweri</name>
    <dbReference type="NCBI Taxonomy" id="208326"/>
    <lineage>
        <taxon>Eukaryota</taxon>
        <taxon>Metazoa</taxon>
        <taxon>Chordata</taxon>
        <taxon>Craniata</taxon>
        <taxon>Vertebrata</taxon>
        <taxon>Euteleostomi</taxon>
        <taxon>Actinopterygii</taxon>
        <taxon>Neopterygii</taxon>
        <taxon>Teleostei</taxon>
        <taxon>Neoteleostei</taxon>
        <taxon>Acanthomorphata</taxon>
        <taxon>Ovalentaria</taxon>
        <taxon>Atherinomorphae</taxon>
        <taxon>Cyprinodontiformes</taxon>
        <taxon>Goodeidae</taxon>
        <taxon>Ataeniobius</taxon>
    </lineage>
</organism>
<comment type="caution">
    <text evidence="1">The sequence shown here is derived from an EMBL/GenBank/DDBJ whole genome shotgun (WGS) entry which is preliminary data.</text>
</comment>
<proteinExistence type="predicted"/>
<evidence type="ECO:0000313" key="1">
    <source>
        <dbReference type="EMBL" id="MED6247562.1"/>
    </source>
</evidence>
<accession>A0ABU7BAE0</accession>
<protein>
    <submittedName>
        <fullName evidence="1">Uncharacterized protein</fullName>
    </submittedName>
</protein>
<evidence type="ECO:0000313" key="2">
    <source>
        <dbReference type="Proteomes" id="UP001345963"/>
    </source>
</evidence>